<dbReference type="RefSeq" id="WP_154577570.1">
    <property type="nucleotide sequence ID" value="NZ_VULU01000031.1"/>
</dbReference>
<dbReference type="Proteomes" id="UP000460950">
    <property type="component" value="Unassembled WGS sequence"/>
</dbReference>
<comment type="caution">
    <text evidence="1">The sequence shown here is derived from an EMBL/GenBank/DDBJ whole genome shotgun (WGS) entry which is preliminary data.</text>
</comment>
<sequence length="193" mass="22474">MPNWCSSSYVIEGDKKEVKKLYGIMHGLEKRKTPAVENGFGTAWLGCLVNALGADWNKVYCRGDWSNLEMEQDTLKFSTETAWGPCNEVFDLIRQKFPSLSYYFLSEEPGMGVFQTNDRDGKYFTDKFRADICTPEEEYQCEYFEDKPSMFKWLEEIFGQPVTSDEDIEKLTDEWENANENAFCNIDEFIVIE</sequence>
<evidence type="ECO:0008006" key="3">
    <source>
        <dbReference type="Google" id="ProtNLM"/>
    </source>
</evidence>
<name>A0A7K0JIB3_PHOVU</name>
<organism evidence="1 2">
    <name type="scientific">Phocaeicola vulgatus</name>
    <name type="common">Bacteroides vulgatus</name>
    <dbReference type="NCBI Taxonomy" id="821"/>
    <lineage>
        <taxon>Bacteria</taxon>
        <taxon>Pseudomonadati</taxon>
        <taxon>Bacteroidota</taxon>
        <taxon>Bacteroidia</taxon>
        <taxon>Bacteroidales</taxon>
        <taxon>Bacteroidaceae</taxon>
        <taxon>Phocaeicola</taxon>
    </lineage>
</organism>
<reference evidence="1 2" key="1">
    <citation type="submission" date="2019-09" db="EMBL/GenBank/DDBJ databases">
        <title>In-depth cultivation of the pig gut microbiome towards novel bacterial diversity and tailored functional studies.</title>
        <authorList>
            <person name="Wylensek D."/>
            <person name="Hitch T.C.A."/>
            <person name="Clavel T."/>
        </authorList>
    </citation>
    <scope>NUCLEOTIDE SEQUENCE [LARGE SCALE GENOMIC DNA]</scope>
    <source>
        <strain evidence="1 2">WCA-389-WT-3C</strain>
    </source>
</reference>
<protein>
    <recommendedName>
        <fullName evidence="3">YubB ferredoxin-like domain-containing protein</fullName>
    </recommendedName>
</protein>
<dbReference type="EMBL" id="VULU01000031">
    <property type="protein sequence ID" value="MSS49620.1"/>
    <property type="molecule type" value="Genomic_DNA"/>
</dbReference>
<dbReference type="AlphaFoldDB" id="A0A7K0JIB3"/>
<evidence type="ECO:0000313" key="1">
    <source>
        <dbReference type="EMBL" id="MSS49620.1"/>
    </source>
</evidence>
<evidence type="ECO:0000313" key="2">
    <source>
        <dbReference type="Proteomes" id="UP000460950"/>
    </source>
</evidence>
<gene>
    <name evidence="1" type="ORF">FYJ30_15300</name>
</gene>
<proteinExistence type="predicted"/>
<accession>A0A7K0JIB3</accession>